<dbReference type="CDD" id="cd06445">
    <property type="entry name" value="ATase"/>
    <property type="match status" value="1"/>
</dbReference>
<reference evidence="18 19" key="1">
    <citation type="journal article" date="2012" name="J. Bacteriol.">
        <title>Genome Sequence of Oceanibaculum indicum Type Strain P24.</title>
        <authorList>
            <person name="Lai Q."/>
            <person name="Shao Z."/>
        </authorList>
    </citation>
    <scope>NUCLEOTIDE SEQUENCE [LARGE SCALE GENOMIC DNA]</scope>
    <source>
        <strain evidence="18 19">P24</strain>
    </source>
</reference>
<keyword evidence="12" id="KW-0804">Transcription</keyword>
<keyword evidence="8 16" id="KW-0862">Zinc</keyword>
<dbReference type="PIRSF" id="PIRSF000409">
    <property type="entry name" value="Ada"/>
    <property type="match status" value="1"/>
</dbReference>
<dbReference type="AlphaFoldDB" id="K2J9K6"/>
<evidence type="ECO:0000256" key="15">
    <source>
        <dbReference type="PIRSR" id="PIRSR000409-1"/>
    </source>
</evidence>
<dbReference type="FunFam" id="1.10.10.10:FF:000214">
    <property type="entry name" value="Methylated-DNA--protein-cysteine methyltransferase"/>
    <property type="match status" value="1"/>
</dbReference>
<keyword evidence="7" id="KW-0227">DNA damage</keyword>
<keyword evidence="5 18" id="KW-0808">Transferase</keyword>
<dbReference type="PANTHER" id="PTHR10815">
    <property type="entry name" value="METHYLATED-DNA--PROTEIN-CYSTEINE METHYLTRANSFERASE"/>
    <property type="match status" value="1"/>
</dbReference>
<evidence type="ECO:0000256" key="12">
    <source>
        <dbReference type="ARBA" id="ARBA00023163"/>
    </source>
</evidence>
<dbReference type="SUPFAM" id="SSF57884">
    <property type="entry name" value="Ada DNA repair protein, N-terminal domain (N-Ada 10)"/>
    <property type="match status" value="1"/>
</dbReference>
<evidence type="ECO:0000256" key="6">
    <source>
        <dbReference type="ARBA" id="ARBA00022723"/>
    </source>
</evidence>
<comment type="cofactor">
    <cofactor evidence="16">
        <name>Zn(2+)</name>
        <dbReference type="ChEBI" id="CHEBI:29105"/>
    </cofactor>
    <text evidence="16">Binds 1 zinc ion per subunit.</text>
</comment>
<dbReference type="eggNOG" id="COG0350">
    <property type="taxonomic scope" value="Bacteria"/>
</dbReference>
<keyword evidence="10" id="KW-0238">DNA-binding</keyword>
<dbReference type="NCBIfam" id="NF011964">
    <property type="entry name" value="PRK15435.1"/>
    <property type="match status" value="1"/>
</dbReference>
<organism evidence="18 19">
    <name type="scientific">Oceanibaculum indicum P24</name>
    <dbReference type="NCBI Taxonomy" id="1207063"/>
    <lineage>
        <taxon>Bacteria</taxon>
        <taxon>Pseudomonadati</taxon>
        <taxon>Pseudomonadota</taxon>
        <taxon>Alphaproteobacteria</taxon>
        <taxon>Rhodospirillales</taxon>
        <taxon>Oceanibaculaceae</taxon>
        <taxon>Oceanibaculum</taxon>
    </lineage>
</organism>
<keyword evidence="4 18" id="KW-0489">Methyltransferase</keyword>
<dbReference type="Gene3D" id="3.30.160.70">
    <property type="entry name" value="Methylated DNA-protein cysteine methyltransferase domain"/>
    <property type="match status" value="1"/>
</dbReference>
<evidence type="ECO:0000256" key="10">
    <source>
        <dbReference type="ARBA" id="ARBA00023125"/>
    </source>
</evidence>
<evidence type="ECO:0000256" key="9">
    <source>
        <dbReference type="ARBA" id="ARBA00023015"/>
    </source>
</evidence>
<evidence type="ECO:0000256" key="2">
    <source>
        <dbReference type="ARBA" id="ARBA00008711"/>
    </source>
</evidence>
<evidence type="ECO:0000259" key="17">
    <source>
        <dbReference type="PROSITE" id="PS01124"/>
    </source>
</evidence>
<evidence type="ECO:0000313" key="19">
    <source>
        <dbReference type="Proteomes" id="UP000006746"/>
    </source>
</evidence>
<proteinExistence type="inferred from homology"/>
<dbReference type="Gene3D" id="3.40.10.10">
    <property type="entry name" value="DNA Methylphosphotriester Repair Domain"/>
    <property type="match status" value="1"/>
</dbReference>
<dbReference type="InterPro" id="IPR036217">
    <property type="entry name" value="MethylDNA_cys_MeTrfase_DNAb"/>
</dbReference>
<dbReference type="InterPro" id="IPR036388">
    <property type="entry name" value="WH-like_DNA-bd_sf"/>
</dbReference>
<dbReference type="Pfam" id="PF01035">
    <property type="entry name" value="DNA_binding_1"/>
    <property type="match status" value="1"/>
</dbReference>
<keyword evidence="13" id="KW-0234">DNA repair</keyword>
<dbReference type="Gene3D" id="1.10.10.10">
    <property type="entry name" value="Winged helix-like DNA-binding domain superfamily/Winged helix DNA-binding domain"/>
    <property type="match status" value="1"/>
</dbReference>
<dbReference type="Pfam" id="PF02805">
    <property type="entry name" value="Ada_Zn_binding"/>
    <property type="match status" value="1"/>
</dbReference>
<evidence type="ECO:0000256" key="13">
    <source>
        <dbReference type="ARBA" id="ARBA00023204"/>
    </source>
</evidence>
<dbReference type="Pfam" id="PF12833">
    <property type="entry name" value="HTH_18"/>
    <property type="match status" value="1"/>
</dbReference>
<dbReference type="GO" id="GO:0032259">
    <property type="term" value="P:methylation"/>
    <property type="evidence" value="ECO:0007669"/>
    <property type="project" value="UniProtKB-KW"/>
</dbReference>
<evidence type="ECO:0000256" key="8">
    <source>
        <dbReference type="ARBA" id="ARBA00022833"/>
    </source>
</evidence>
<evidence type="ECO:0000256" key="5">
    <source>
        <dbReference type="ARBA" id="ARBA00022679"/>
    </source>
</evidence>
<accession>K2J9K6</accession>
<evidence type="ECO:0000256" key="11">
    <source>
        <dbReference type="ARBA" id="ARBA00023159"/>
    </source>
</evidence>
<dbReference type="GO" id="GO:0008270">
    <property type="term" value="F:zinc ion binding"/>
    <property type="evidence" value="ECO:0007669"/>
    <property type="project" value="InterPro"/>
</dbReference>
<dbReference type="InterPro" id="IPR035451">
    <property type="entry name" value="Ada-like_dom_sf"/>
</dbReference>
<feature type="active site" description="Nucleophile; methyl group acceptor from methylphosphotriester" evidence="15">
    <location>
        <position position="58"/>
    </location>
</feature>
<evidence type="ECO:0000256" key="14">
    <source>
        <dbReference type="ARBA" id="ARBA00049348"/>
    </source>
</evidence>
<feature type="binding site" evidence="16">
    <location>
        <position position="62"/>
    </location>
    <ligand>
        <name>Zn(2+)</name>
        <dbReference type="ChEBI" id="CHEBI:29105"/>
    </ligand>
</feature>
<keyword evidence="9" id="KW-0805">Transcription regulation</keyword>
<dbReference type="SMART" id="SM00342">
    <property type="entry name" value="HTH_ARAC"/>
    <property type="match status" value="1"/>
</dbReference>
<dbReference type="InterPro" id="IPR004026">
    <property type="entry name" value="Ada_DNA_repair_Zn-bd"/>
</dbReference>
<dbReference type="eggNOG" id="COG2169">
    <property type="taxonomic scope" value="Bacteria"/>
</dbReference>
<keyword evidence="11" id="KW-0010">Activator</keyword>
<protein>
    <recommendedName>
        <fullName evidence="3">methylated-DNA--[protein]-cysteine S-methyltransferase</fullName>
        <ecNumber evidence="3">2.1.1.63</ecNumber>
    </recommendedName>
</protein>
<dbReference type="InterPro" id="IPR036631">
    <property type="entry name" value="MGMT_N_sf"/>
</dbReference>
<dbReference type="GO" id="GO:0003908">
    <property type="term" value="F:methylated-DNA-[protein]-cysteine S-methyltransferase activity"/>
    <property type="evidence" value="ECO:0007669"/>
    <property type="project" value="UniProtKB-EC"/>
</dbReference>
<comment type="caution">
    <text evidence="18">The sequence shown here is derived from an EMBL/GenBank/DDBJ whole genome shotgun (WGS) entry which is preliminary data.</text>
</comment>
<gene>
    <name evidence="18" type="ORF">P24_14749</name>
</gene>
<dbReference type="SUPFAM" id="SSF46689">
    <property type="entry name" value="Homeodomain-like"/>
    <property type="match status" value="1"/>
</dbReference>
<evidence type="ECO:0000256" key="16">
    <source>
        <dbReference type="PIRSR" id="PIRSR000409-3"/>
    </source>
</evidence>
<feature type="binding site" evidence="16">
    <location>
        <position position="89"/>
    </location>
    <ligand>
        <name>Zn(2+)</name>
        <dbReference type="ChEBI" id="CHEBI:29105"/>
    </ligand>
</feature>
<dbReference type="GO" id="GO:0006307">
    <property type="term" value="P:DNA alkylation repair"/>
    <property type="evidence" value="ECO:0007669"/>
    <property type="project" value="UniProtKB-ARBA"/>
</dbReference>
<dbReference type="EMBL" id="AMRL01000023">
    <property type="protein sequence ID" value="EKE71512.1"/>
    <property type="molecule type" value="Genomic_DNA"/>
</dbReference>
<dbReference type="EC" id="2.1.1.63" evidence="3"/>
<dbReference type="PATRIC" id="fig|1207063.3.peg.2974"/>
<dbReference type="Gene3D" id="1.10.10.60">
    <property type="entry name" value="Homeodomain-like"/>
    <property type="match status" value="1"/>
</dbReference>
<dbReference type="InterPro" id="IPR014048">
    <property type="entry name" value="MethylDNA_cys_MeTrfase_DNA-bd"/>
</dbReference>
<dbReference type="NCBIfam" id="TIGR00589">
    <property type="entry name" value="ogt"/>
    <property type="match status" value="1"/>
</dbReference>
<evidence type="ECO:0000256" key="3">
    <source>
        <dbReference type="ARBA" id="ARBA00011918"/>
    </source>
</evidence>
<feature type="binding site" evidence="16">
    <location>
        <position position="92"/>
    </location>
    <ligand>
        <name>Zn(2+)</name>
        <dbReference type="ChEBI" id="CHEBI:29105"/>
    </ligand>
</feature>
<dbReference type="Proteomes" id="UP000006746">
    <property type="component" value="Unassembled WGS sequence"/>
</dbReference>
<keyword evidence="6 16" id="KW-0479">Metal-binding</keyword>
<feature type="active site" description="Nucleophile; methyl group acceptor from either O6-methylguanine or O4-methylthymine" evidence="15">
    <location>
        <position position="343"/>
    </location>
</feature>
<keyword evidence="19" id="KW-1185">Reference proteome</keyword>
<sequence>MKRDDEEKIMRAQRQEAAPQRAVMQPADEEARWLQVLARDSDADGHFVYAVSSTGIYCRPSCPSRKPKRENIGFYELPEAAEQAGFRACKRCRPEQAALADPRMVAVRRACREIERTEQPAPDLETLAAGAGLSPFHFQRLFKQLVGVTPKQYAEARRQARLRHHLRKGEDVASALYGAGYGSSSRLYEKAGDYLGMTPAVYRKGGEGMALGYAMAETAFGLLYVGATERGLCAVGLADDANEALADLAAEFPKAARVPDQQGLAPALAAILAHLDGRSPHLDLPLDIRATAFQHQVWEALRAIPRGETRSYSEIAAALGRPAAVRAVARACATNPAALVIPCHRAVRQDGSLAGYRWGIDRKRRLLAQERKV</sequence>
<evidence type="ECO:0000256" key="1">
    <source>
        <dbReference type="ARBA" id="ARBA00001286"/>
    </source>
</evidence>
<dbReference type="InterPro" id="IPR009057">
    <property type="entry name" value="Homeodomain-like_sf"/>
</dbReference>
<comment type="similarity">
    <text evidence="2">Belongs to the MGMT family.</text>
</comment>
<evidence type="ECO:0000313" key="18">
    <source>
        <dbReference type="EMBL" id="EKE71512.1"/>
    </source>
</evidence>
<comment type="catalytic activity">
    <reaction evidence="14">
        <text>a 6-O-methyl-2'-deoxyguanosine in DNA + L-cysteinyl-[protein] = S-methyl-L-cysteinyl-[protein] + a 2'-deoxyguanosine in DNA</text>
        <dbReference type="Rhea" id="RHEA:24000"/>
        <dbReference type="Rhea" id="RHEA-COMP:10131"/>
        <dbReference type="Rhea" id="RHEA-COMP:10132"/>
        <dbReference type="Rhea" id="RHEA-COMP:11367"/>
        <dbReference type="Rhea" id="RHEA-COMP:11368"/>
        <dbReference type="ChEBI" id="CHEBI:29950"/>
        <dbReference type="ChEBI" id="CHEBI:82612"/>
        <dbReference type="ChEBI" id="CHEBI:85445"/>
        <dbReference type="ChEBI" id="CHEBI:85448"/>
        <dbReference type="EC" id="2.1.1.63"/>
    </reaction>
</comment>
<dbReference type="InterPro" id="IPR018060">
    <property type="entry name" value="HTH_AraC"/>
</dbReference>
<dbReference type="FunFam" id="3.40.10.10:FF:000001">
    <property type="entry name" value="DNA-3-methyladenine glycosylase 2"/>
    <property type="match status" value="1"/>
</dbReference>
<comment type="catalytic activity">
    <reaction evidence="1">
        <text>a 4-O-methyl-thymidine in DNA + L-cysteinyl-[protein] = a thymidine in DNA + S-methyl-L-cysteinyl-[protein]</text>
        <dbReference type="Rhea" id="RHEA:53428"/>
        <dbReference type="Rhea" id="RHEA-COMP:10131"/>
        <dbReference type="Rhea" id="RHEA-COMP:10132"/>
        <dbReference type="Rhea" id="RHEA-COMP:13555"/>
        <dbReference type="Rhea" id="RHEA-COMP:13556"/>
        <dbReference type="ChEBI" id="CHEBI:29950"/>
        <dbReference type="ChEBI" id="CHEBI:82612"/>
        <dbReference type="ChEBI" id="CHEBI:137386"/>
        <dbReference type="ChEBI" id="CHEBI:137387"/>
        <dbReference type="EC" id="2.1.1.63"/>
    </reaction>
</comment>
<dbReference type="InterPro" id="IPR016221">
    <property type="entry name" value="Bifunct_regulatory_prot_Ada"/>
</dbReference>
<dbReference type="PROSITE" id="PS01124">
    <property type="entry name" value="HTH_ARAC_FAMILY_2"/>
    <property type="match status" value="1"/>
</dbReference>
<evidence type="ECO:0000256" key="7">
    <source>
        <dbReference type="ARBA" id="ARBA00022763"/>
    </source>
</evidence>
<dbReference type="SUPFAM" id="SSF53155">
    <property type="entry name" value="Methylated DNA-protein cysteine methyltransferase domain"/>
    <property type="match status" value="1"/>
</dbReference>
<feature type="binding site" evidence="16">
    <location>
        <position position="58"/>
    </location>
    <ligand>
        <name>Zn(2+)</name>
        <dbReference type="ChEBI" id="CHEBI:29105"/>
    </ligand>
</feature>
<evidence type="ECO:0000256" key="4">
    <source>
        <dbReference type="ARBA" id="ARBA00022603"/>
    </source>
</evidence>
<dbReference type="GO" id="GO:0043565">
    <property type="term" value="F:sequence-specific DNA binding"/>
    <property type="evidence" value="ECO:0007669"/>
    <property type="project" value="InterPro"/>
</dbReference>
<dbReference type="GO" id="GO:0003700">
    <property type="term" value="F:DNA-binding transcription factor activity"/>
    <property type="evidence" value="ECO:0007669"/>
    <property type="project" value="InterPro"/>
</dbReference>
<dbReference type="SUPFAM" id="SSF46767">
    <property type="entry name" value="Methylated DNA-protein cysteine methyltransferase, C-terminal domain"/>
    <property type="match status" value="1"/>
</dbReference>
<dbReference type="STRING" id="1207063.P24_14749"/>
<dbReference type="PANTHER" id="PTHR10815:SF14">
    <property type="entry name" value="BIFUNCTIONAL TRANSCRIPTIONAL ACTIVATOR_DNA REPAIR ENZYME ADA"/>
    <property type="match status" value="1"/>
</dbReference>
<name>K2J9K6_9PROT</name>
<feature type="domain" description="HTH araC/xylS-type" evidence="17">
    <location>
        <begin position="108"/>
        <end position="205"/>
    </location>
</feature>